<gene>
    <name evidence="1" type="ORF">SAMN05421854_107273</name>
</gene>
<accession>A0A1I5TWK1</accession>
<protein>
    <recommendedName>
        <fullName evidence="3">Serine/threonine protein kinase</fullName>
    </recommendedName>
</protein>
<reference evidence="1 2" key="1">
    <citation type="submission" date="2016-10" db="EMBL/GenBank/DDBJ databases">
        <authorList>
            <person name="de Groot N.N."/>
        </authorList>
    </citation>
    <scope>NUCLEOTIDE SEQUENCE [LARGE SCALE GENOMIC DNA]</scope>
    <source>
        <strain evidence="1 2">DSM 44637</strain>
    </source>
</reference>
<dbReference type="RefSeq" id="WP_093574986.1">
    <property type="nucleotide sequence ID" value="NZ_FOWC01000007.1"/>
</dbReference>
<proteinExistence type="predicted"/>
<evidence type="ECO:0000313" key="2">
    <source>
        <dbReference type="Proteomes" id="UP000199137"/>
    </source>
</evidence>
<sequence length="76" mass="7800">MLVPLPQNVPDALPEPEVLRLAAGLAADLTRLHSAGQAHSAGLPGIGSLTVSPDRKTVATTSGSAADNAVHLWRKL</sequence>
<dbReference type="OrthoDB" id="9762169at2"/>
<dbReference type="Proteomes" id="UP000199137">
    <property type="component" value="Unassembled WGS sequence"/>
</dbReference>
<dbReference type="EMBL" id="FOWC01000007">
    <property type="protein sequence ID" value="SFP87424.1"/>
    <property type="molecule type" value="Genomic_DNA"/>
</dbReference>
<dbReference type="AlphaFoldDB" id="A0A1I5TWK1"/>
<name>A0A1I5TWK1_9PSEU</name>
<organism evidence="1 2">
    <name type="scientific">Amycolatopsis rubida</name>
    <dbReference type="NCBI Taxonomy" id="112413"/>
    <lineage>
        <taxon>Bacteria</taxon>
        <taxon>Bacillati</taxon>
        <taxon>Actinomycetota</taxon>
        <taxon>Actinomycetes</taxon>
        <taxon>Pseudonocardiales</taxon>
        <taxon>Pseudonocardiaceae</taxon>
        <taxon>Amycolatopsis</taxon>
    </lineage>
</organism>
<evidence type="ECO:0008006" key="3">
    <source>
        <dbReference type="Google" id="ProtNLM"/>
    </source>
</evidence>
<evidence type="ECO:0000313" key="1">
    <source>
        <dbReference type="EMBL" id="SFP87424.1"/>
    </source>
</evidence>